<dbReference type="EMBL" id="MN033094">
    <property type="protein sequence ID" value="QDH87009.1"/>
    <property type="molecule type" value="Genomic_RNA"/>
</dbReference>
<keyword evidence="3" id="KW-0808">Transferase</keyword>
<evidence type="ECO:0000256" key="4">
    <source>
        <dbReference type="ARBA" id="ARBA00022695"/>
    </source>
</evidence>
<evidence type="ECO:0000259" key="10">
    <source>
        <dbReference type="PROSITE" id="PS50522"/>
    </source>
</evidence>
<sequence length="593" mass="66853">MKSHMLFIQSLLLDCSSWCCTSTTRDFVTIAGRVKHEGFSFLAITLPAFCKDFERCLDRGCVDHTVFQSFKKRGALPLFLGGLLDLVFDRSSGLLLNKPCHTAIFFIRQITLAYKKTLRPCTKARTKGAIDAYIECEKEVQAWTEEFTRHSGSDKLDAFDRASSLLWGSVLSRIDRSVYHTWIIPRHGPGSTSERISSNAKFALKTWHSRLEDYFPSDLFVIPNYGFSEELANVDFLEPDAEIYPRVVTVPKTLKSPRIIAIEPVCMQYTQQSILEVLVEDLERDELLGGSLGFTDQVPNQCLAREGSSGGRLATIDLSDASDRVSNWIVKRMTARFPHVYGALQACRSTHANVPGYGLTPLSKFASMGSAVCFPIEAMVFLNIITSVWLQRLSEPVTRKGLKAFLRTVRVYGDDIIVPVDLVEDVVRELSYFNMKVNSAKSFWTGKFRESCGKDFYDGTDVTVSYVRRDFPTHRRDAEEMISAISLRNQLYQAGLWRTCAFLDNMVRGFAPFPIVEPTSPILGRTSFLPYRGERDDVHLHRPLVRGLVVVSTPPPSVLDGYGALMKFFLKRGNQPAVDAKHLERSGRPLFVD</sequence>
<evidence type="ECO:0000256" key="7">
    <source>
        <dbReference type="ARBA" id="ARBA00030248"/>
    </source>
</evidence>
<feature type="non-terminal residue" evidence="11">
    <location>
        <position position="593"/>
    </location>
</feature>
<dbReference type="GO" id="GO:0003968">
    <property type="term" value="F:RNA-directed RNA polymerase activity"/>
    <property type="evidence" value="ECO:0007669"/>
    <property type="project" value="UniProtKB-KW"/>
</dbReference>
<dbReference type="InterPro" id="IPR005093">
    <property type="entry name" value="RNArep_beta"/>
</dbReference>
<keyword evidence="6" id="KW-0693">Viral RNA replication</keyword>
<keyword evidence="9" id="KW-0479">Metal-binding</keyword>
<dbReference type="EC" id="2.7.7.48" evidence="1"/>
<name>A0A514D077_9VIRU</name>
<evidence type="ECO:0000256" key="8">
    <source>
        <dbReference type="ARBA" id="ARBA00048744"/>
    </source>
</evidence>
<comment type="catalytic activity">
    <reaction evidence="8">
        <text>RNA(n) + a ribonucleoside 5'-triphosphate = RNA(n+1) + diphosphate</text>
        <dbReference type="Rhea" id="RHEA:21248"/>
        <dbReference type="Rhea" id="RHEA-COMP:14527"/>
        <dbReference type="Rhea" id="RHEA-COMP:17342"/>
        <dbReference type="ChEBI" id="CHEBI:33019"/>
        <dbReference type="ChEBI" id="CHEBI:61557"/>
        <dbReference type="ChEBI" id="CHEBI:140395"/>
        <dbReference type="EC" id="2.7.7.48"/>
    </reaction>
</comment>
<comment type="cofactor">
    <cofactor evidence="9">
        <name>Mg(2+)</name>
        <dbReference type="ChEBI" id="CHEBI:18420"/>
    </cofactor>
    <text evidence="9">Binds 2 Mg(2+) per subunit.</text>
</comment>
<feature type="binding site" evidence="9">
    <location>
        <position position="415"/>
    </location>
    <ligand>
        <name>Mg(2+)</name>
        <dbReference type="ChEBI" id="CHEBI:18420"/>
        <label>2</label>
    </ligand>
</feature>
<dbReference type="InterPro" id="IPR007096">
    <property type="entry name" value="RNA-dir_Rpol_cat_phage"/>
</dbReference>
<keyword evidence="2 11" id="KW-0696">RNA-directed RNA polymerase</keyword>
<proteinExistence type="predicted"/>
<evidence type="ECO:0000313" key="11">
    <source>
        <dbReference type="EMBL" id="QDH87009.1"/>
    </source>
</evidence>
<dbReference type="GO" id="GO:0000166">
    <property type="term" value="F:nucleotide binding"/>
    <property type="evidence" value="ECO:0007669"/>
    <property type="project" value="UniProtKB-KW"/>
</dbReference>
<keyword evidence="4" id="KW-0548">Nucleotidyltransferase</keyword>
<gene>
    <name evidence="11" type="ORF">H3RhizoLitter14741_000001</name>
</gene>
<keyword evidence="9" id="KW-0460">Magnesium</keyword>
<evidence type="ECO:0000256" key="6">
    <source>
        <dbReference type="ARBA" id="ARBA00022953"/>
    </source>
</evidence>
<dbReference type="PROSITE" id="PS50522">
    <property type="entry name" value="RDRP_PHAGE"/>
    <property type="match status" value="1"/>
</dbReference>
<feature type="binding site" evidence="9">
    <location>
        <position position="414"/>
    </location>
    <ligand>
        <name>Mg(2+)</name>
        <dbReference type="ChEBI" id="CHEBI:18420"/>
        <label>2</label>
    </ligand>
</feature>
<evidence type="ECO:0000256" key="9">
    <source>
        <dbReference type="PIRSR" id="PIRSR605093-1"/>
    </source>
</evidence>
<dbReference type="Pfam" id="PF03431">
    <property type="entry name" value="RNA_replicase_B"/>
    <property type="match status" value="1"/>
</dbReference>
<evidence type="ECO:0000256" key="2">
    <source>
        <dbReference type="ARBA" id="ARBA00022484"/>
    </source>
</evidence>
<evidence type="ECO:0000256" key="3">
    <source>
        <dbReference type="ARBA" id="ARBA00022679"/>
    </source>
</evidence>
<accession>A0A514D077</accession>
<dbReference type="GO" id="GO:0046872">
    <property type="term" value="F:metal ion binding"/>
    <property type="evidence" value="ECO:0007669"/>
    <property type="project" value="UniProtKB-KW"/>
</dbReference>
<evidence type="ECO:0000256" key="1">
    <source>
        <dbReference type="ARBA" id="ARBA00012494"/>
    </source>
</evidence>
<feature type="domain" description="RdRp catalytic" evidence="10">
    <location>
        <begin position="302"/>
        <end position="446"/>
    </location>
</feature>
<evidence type="ECO:0000256" key="5">
    <source>
        <dbReference type="ARBA" id="ARBA00022741"/>
    </source>
</evidence>
<organism evidence="11">
    <name type="scientific">Leviviridae sp</name>
    <dbReference type="NCBI Taxonomy" id="2027243"/>
    <lineage>
        <taxon>Viruses</taxon>
        <taxon>Riboviria</taxon>
        <taxon>Orthornavirae</taxon>
        <taxon>Lenarviricota</taxon>
        <taxon>Leviviricetes</taxon>
        <taxon>Norzivirales</taxon>
        <taxon>Fiersviridae</taxon>
    </lineage>
</organism>
<protein>
    <recommendedName>
        <fullName evidence="1">RNA-directed RNA polymerase</fullName>
        <ecNumber evidence="1">2.7.7.48</ecNumber>
    </recommendedName>
    <alternativeName>
        <fullName evidence="7">RNA replicase beta chain</fullName>
    </alternativeName>
</protein>
<feature type="binding site" evidence="9">
    <location>
        <position position="317"/>
    </location>
    <ligand>
        <name>Mg(2+)</name>
        <dbReference type="ChEBI" id="CHEBI:18420"/>
        <label>2</label>
    </ligand>
</feature>
<keyword evidence="5" id="KW-0547">Nucleotide-binding</keyword>
<dbReference type="GO" id="GO:0039694">
    <property type="term" value="P:viral RNA genome replication"/>
    <property type="evidence" value="ECO:0007669"/>
    <property type="project" value="InterPro"/>
</dbReference>
<reference evidence="11" key="1">
    <citation type="submission" date="2019-05" db="EMBL/GenBank/DDBJ databases">
        <title>Metatranscriptomic reconstruction reveals RNA viruses with the potential to shape carbon cycling in soil.</title>
        <authorList>
            <person name="Starr E.P."/>
            <person name="Nuccio E."/>
            <person name="Pett-Ridge J."/>
            <person name="Banfield J.F."/>
            <person name="Firestone M.K."/>
        </authorList>
    </citation>
    <scope>NUCLEOTIDE SEQUENCE</scope>
    <source>
        <strain evidence="11">H3_Rhizo_Litter_14_scaffold_741</strain>
    </source>
</reference>